<dbReference type="InterPro" id="IPR014776">
    <property type="entry name" value="4pyrrole_Mease_sub2"/>
</dbReference>
<dbReference type="PIRSF" id="PIRSF036428">
    <property type="entry name" value="CobL"/>
    <property type="match status" value="1"/>
</dbReference>
<evidence type="ECO:0000313" key="8">
    <source>
        <dbReference type="Proteomes" id="UP000219467"/>
    </source>
</evidence>
<dbReference type="GO" id="GO:0009236">
    <property type="term" value="P:cobalamin biosynthetic process"/>
    <property type="evidence" value="ECO:0007669"/>
    <property type="project" value="UniProtKB-UniPathway"/>
</dbReference>
<dbReference type="GO" id="GO:0008276">
    <property type="term" value="F:protein methyltransferase activity"/>
    <property type="evidence" value="ECO:0007669"/>
    <property type="project" value="InterPro"/>
</dbReference>
<evidence type="ECO:0000259" key="6">
    <source>
        <dbReference type="Pfam" id="PF00590"/>
    </source>
</evidence>
<sequence length="389" mass="40682">MAEPWLSIIGLGEDGPTGLTDASRAALAAAEVVVGGPRHLALVDAGARGIAWPVPFDVAPVLALRGRRVAVLASGDPFWHGAGGSLVAHLAPGEWRCFPVPGVMSLAAARLGWRLEDVACLGLHAAPFERLVPHLDEGFRAICTLRDGAAPRALADWLVAQGWGATRLWVMESLGSPRERLREVRAADFALADVAAPVAVALAAAGGPALPRTPGLPDAGFAHDGQITKAPVRALTLAALAPRAGELLWDLGGGSGSVSVEWCLAGGRAVSVEARPDRAANIRENARRFGLTDRLTVIEGRSAEVIPTLPPPDAIFVGGGFDAALFARLPQAARLVVNAVTLETEALVLDLHARHGGNLLRIELARAAPLGRMHGWDTARPVVQWSRTP</sequence>
<dbReference type="NCBIfam" id="TIGR02467">
    <property type="entry name" value="CbiE"/>
    <property type="match status" value="1"/>
</dbReference>
<gene>
    <name evidence="7" type="ORF">SAMN05878503_11515</name>
</gene>
<dbReference type="InterPro" id="IPR014777">
    <property type="entry name" value="4pyrrole_Mease_sub1"/>
</dbReference>
<dbReference type="GO" id="GO:0032259">
    <property type="term" value="P:methylation"/>
    <property type="evidence" value="ECO:0007669"/>
    <property type="project" value="UniProtKB-KW"/>
</dbReference>
<evidence type="ECO:0000313" key="7">
    <source>
        <dbReference type="EMBL" id="SNX73269.1"/>
    </source>
</evidence>
<reference evidence="8" key="1">
    <citation type="submission" date="2017-08" db="EMBL/GenBank/DDBJ databases">
        <authorList>
            <person name="Varghese N."/>
            <person name="Submissions S."/>
        </authorList>
    </citation>
    <scope>NUCLEOTIDE SEQUENCE [LARGE SCALE GENOMIC DNA]</scope>
    <source>
        <strain evidence="8">JA234</strain>
    </source>
</reference>
<dbReference type="PANTHER" id="PTHR43182">
    <property type="entry name" value="COBALT-PRECORRIN-6B C(15)-METHYLTRANSFERASE (DECARBOXYLATING)"/>
    <property type="match status" value="1"/>
</dbReference>
<dbReference type="OrthoDB" id="9787825at2"/>
<dbReference type="RefSeq" id="WP_097031261.1">
    <property type="nucleotide sequence ID" value="NZ_OAOQ01000015.1"/>
</dbReference>
<dbReference type="AlphaFoldDB" id="A0A285D0I8"/>
<evidence type="ECO:0000256" key="1">
    <source>
        <dbReference type="ARBA" id="ARBA00004953"/>
    </source>
</evidence>
<evidence type="ECO:0000256" key="5">
    <source>
        <dbReference type="ARBA" id="ARBA00022691"/>
    </source>
</evidence>
<dbReference type="Proteomes" id="UP000219467">
    <property type="component" value="Unassembled WGS sequence"/>
</dbReference>
<dbReference type="UniPathway" id="UPA00148"/>
<keyword evidence="2" id="KW-0169">Cobalamin biosynthesis</keyword>
<accession>A0A285D0I8</accession>
<keyword evidence="3 7" id="KW-0489">Methyltransferase</keyword>
<dbReference type="EMBL" id="OAOQ01000015">
    <property type="protein sequence ID" value="SNX73269.1"/>
    <property type="molecule type" value="Genomic_DNA"/>
</dbReference>
<organism evidence="7 8">
    <name type="scientific">Cereibacter ovatus</name>
    <dbReference type="NCBI Taxonomy" id="439529"/>
    <lineage>
        <taxon>Bacteria</taxon>
        <taxon>Pseudomonadati</taxon>
        <taxon>Pseudomonadota</taxon>
        <taxon>Alphaproteobacteria</taxon>
        <taxon>Rhodobacterales</taxon>
        <taxon>Paracoccaceae</taxon>
        <taxon>Cereibacter</taxon>
    </lineage>
</organism>
<dbReference type="InterPro" id="IPR012818">
    <property type="entry name" value="CbiE"/>
</dbReference>
<keyword evidence="5" id="KW-0949">S-adenosyl-L-methionine</keyword>
<evidence type="ECO:0000256" key="4">
    <source>
        <dbReference type="ARBA" id="ARBA00022679"/>
    </source>
</evidence>
<feature type="domain" description="Tetrapyrrole methylase" evidence="6">
    <location>
        <begin position="6"/>
        <end position="188"/>
    </location>
</feature>
<dbReference type="InterPro" id="IPR029063">
    <property type="entry name" value="SAM-dependent_MTases_sf"/>
</dbReference>
<dbReference type="InterPro" id="IPR000878">
    <property type="entry name" value="4pyrrol_Mease"/>
</dbReference>
<proteinExistence type="predicted"/>
<protein>
    <submittedName>
        <fullName evidence="7">Precorrin-6Y C5,15-methyltransferase (Decarboxylating)</fullName>
    </submittedName>
</protein>
<dbReference type="PANTHER" id="PTHR43182:SF1">
    <property type="entry name" value="COBALT-PRECORRIN-7 C(5)-METHYLTRANSFERASE"/>
    <property type="match status" value="1"/>
</dbReference>
<name>A0A285D0I8_9RHOB</name>
<dbReference type="SUPFAM" id="SSF53790">
    <property type="entry name" value="Tetrapyrrole methylase"/>
    <property type="match status" value="1"/>
</dbReference>
<dbReference type="InterPro" id="IPR035996">
    <property type="entry name" value="4pyrrol_Methylase_sf"/>
</dbReference>
<keyword evidence="4 7" id="KW-0808">Transferase</keyword>
<dbReference type="Gene3D" id="3.30.950.10">
    <property type="entry name" value="Methyltransferase, Cobalt-precorrin-4 Transmethylase, Domain 2"/>
    <property type="match status" value="1"/>
</dbReference>
<dbReference type="Gene3D" id="3.40.50.150">
    <property type="entry name" value="Vaccinia Virus protein VP39"/>
    <property type="match status" value="1"/>
</dbReference>
<dbReference type="InterPro" id="IPR050714">
    <property type="entry name" value="Cobalamin_biosynth_MTase"/>
</dbReference>
<comment type="pathway">
    <text evidence="1">Cofactor biosynthesis; adenosylcobalamin biosynthesis.</text>
</comment>
<keyword evidence="8" id="KW-1185">Reference proteome</keyword>
<dbReference type="Gene3D" id="3.40.1010.10">
    <property type="entry name" value="Cobalt-precorrin-4 Transmethylase, Domain 1"/>
    <property type="match status" value="1"/>
</dbReference>
<dbReference type="CDD" id="cd11644">
    <property type="entry name" value="Precorrin-6Y-MT"/>
    <property type="match status" value="1"/>
</dbReference>
<dbReference type="Pfam" id="PF00590">
    <property type="entry name" value="TP_methylase"/>
    <property type="match status" value="1"/>
</dbReference>
<evidence type="ECO:0000256" key="3">
    <source>
        <dbReference type="ARBA" id="ARBA00022603"/>
    </source>
</evidence>
<evidence type="ECO:0000256" key="2">
    <source>
        <dbReference type="ARBA" id="ARBA00022573"/>
    </source>
</evidence>
<dbReference type="SUPFAM" id="SSF53335">
    <property type="entry name" value="S-adenosyl-L-methionine-dependent methyltransferases"/>
    <property type="match status" value="1"/>
</dbReference>
<dbReference type="InterPro" id="IPR006365">
    <property type="entry name" value="Cbl_synth_CobL"/>
</dbReference>